<dbReference type="Gene3D" id="3.40.50.1820">
    <property type="entry name" value="alpha/beta hydrolase"/>
    <property type="match status" value="1"/>
</dbReference>
<accession>A0A5M9JYN9</accession>
<dbReference type="EMBL" id="VICG01000003">
    <property type="protein sequence ID" value="KAA8573777.1"/>
    <property type="molecule type" value="Genomic_DNA"/>
</dbReference>
<reference evidence="2 3" key="1">
    <citation type="submission" date="2019-06" db="EMBL/GenBank/DDBJ databases">
        <title>Genome Sequence of the Brown Rot Fungal Pathogen Monilinia fructicola.</title>
        <authorList>
            <person name="De Miccolis Angelini R.M."/>
            <person name="Landi L."/>
            <person name="Abate D."/>
            <person name="Pollastro S."/>
            <person name="Romanazzi G."/>
            <person name="Faretra F."/>
        </authorList>
    </citation>
    <scope>NUCLEOTIDE SEQUENCE [LARGE SCALE GENOMIC DNA]</scope>
    <source>
        <strain evidence="2 3">Mfrc123</strain>
    </source>
</reference>
<sequence>MATPSSEGYKPEWLEVEKALGTRPVLTGGPAEIKEQFDALIAALAAQAGPPDSTVQTRDTSADGIPVRIYTPANASGQTLPLGVYYHGGGYCVGSLDSEDAWCRYIAKNTPCVLVSVDYRLGPTHKLPVMLDDCVQAYEWAWKHASDLGAAPARVFTIGSSAGGGLALTVANDLIAAGKRDLVQGIVAMVPVAAHPLSVPAAYRAHYRSYDENASGVPIIDRAVMDTFFAAVEADVDDSRTFATLSQHLAKFPPTYISTCGKDPLRDDGKVLELLLKDKGVKTKSDFYDGLPHYFWAFPGIKGGEEFLANVCEGVKFVLGNYSKCKLILGQKSDFVCFLNPKNEIHENKQGKKSM</sequence>
<dbReference type="PANTHER" id="PTHR23024">
    <property type="entry name" value="ARYLACETAMIDE DEACETYLASE"/>
    <property type="match status" value="1"/>
</dbReference>
<dbReference type="GO" id="GO:0016787">
    <property type="term" value="F:hydrolase activity"/>
    <property type="evidence" value="ECO:0007669"/>
    <property type="project" value="InterPro"/>
</dbReference>
<proteinExistence type="predicted"/>
<dbReference type="Pfam" id="PF07859">
    <property type="entry name" value="Abhydrolase_3"/>
    <property type="match status" value="1"/>
</dbReference>
<evidence type="ECO:0000259" key="1">
    <source>
        <dbReference type="Pfam" id="PF07859"/>
    </source>
</evidence>
<dbReference type="InterPro" id="IPR050466">
    <property type="entry name" value="Carboxylest/Gibb_receptor"/>
</dbReference>
<dbReference type="SUPFAM" id="SSF53474">
    <property type="entry name" value="alpha/beta-Hydrolases"/>
    <property type="match status" value="1"/>
</dbReference>
<dbReference type="PANTHER" id="PTHR23024:SF166">
    <property type="entry name" value="ALPHA_BETA HYDROLASE FOLD-3 DOMAIN-CONTAINING PROTEIN-RELATED"/>
    <property type="match status" value="1"/>
</dbReference>
<dbReference type="InterPro" id="IPR013094">
    <property type="entry name" value="AB_hydrolase_3"/>
</dbReference>
<dbReference type="VEuPathDB" id="FungiDB:MFRU_001g03030"/>
<evidence type="ECO:0000313" key="2">
    <source>
        <dbReference type="EMBL" id="KAA8573777.1"/>
    </source>
</evidence>
<dbReference type="Proteomes" id="UP000322873">
    <property type="component" value="Unassembled WGS sequence"/>
</dbReference>
<comment type="caution">
    <text evidence="2">The sequence shown here is derived from an EMBL/GenBank/DDBJ whole genome shotgun (WGS) entry which is preliminary data.</text>
</comment>
<feature type="domain" description="Alpha/beta hydrolase fold-3" evidence="1">
    <location>
        <begin position="84"/>
        <end position="296"/>
    </location>
</feature>
<protein>
    <recommendedName>
        <fullName evidence="1">Alpha/beta hydrolase fold-3 domain-containing protein</fullName>
    </recommendedName>
</protein>
<organism evidence="2 3">
    <name type="scientific">Monilinia fructicola</name>
    <name type="common">Brown rot fungus</name>
    <name type="synonym">Ciboria fructicola</name>
    <dbReference type="NCBI Taxonomy" id="38448"/>
    <lineage>
        <taxon>Eukaryota</taxon>
        <taxon>Fungi</taxon>
        <taxon>Dikarya</taxon>
        <taxon>Ascomycota</taxon>
        <taxon>Pezizomycotina</taxon>
        <taxon>Leotiomycetes</taxon>
        <taxon>Helotiales</taxon>
        <taxon>Sclerotiniaceae</taxon>
        <taxon>Monilinia</taxon>
    </lineage>
</organism>
<dbReference type="InterPro" id="IPR029058">
    <property type="entry name" value="AB_hydrolase_fold"/>
</dbReference>
<name>A0A5M9JYN9_MONFR</name>
<gene>
    <name evidence="2" type="ORF">EYC84_005338</name>
</gene>
<evidence type="ECO:0000313" key="3">
    <source>
        <dbReference type="Proteomes" id="UP000322873"/>
    </source>
</evidence>
<keyword evidence="3" id="KW-1185">Reference proteome</keyword>
<dbReference type="AlphaFoldDB" id="A0A5M9JYN9"/>